<protein>
    <submittedName>
        <fullName evidence="2">Uncharacterized protein</fullName>
    </submittedName>
</protein>
<sequence>MNSEASPQDNTTQPRFRWKRLIPILLILVLLGLSIVWKYDLLSSSKPGARENAIMVIAPYRYQGTWVFDDASVGLAREPFVAGVPEMIDVIVKDIPSADDGFRLLFSAKAFPGYQKKLVWLRGDSGGNYYRFEDDPMEGWICPAMFKYYSTAPKELYVKAESKS</sequence>
<evidence type="ECO:0000313" key="2">
    <source>
        <dbReference type="EMBL" id="QDU08701.1"/>
    </source>
</evidence>
<reference evidence="2 3" key="1">
    <citation type="submission" date="2019-03" db="EMBL/GenBank/DDBJ databases">
        <title>Deep-cultivation of Planctomycetes and their phenomic and genomic characterization uncovers novel biology.</title>
        <authorList>
            <person name="Wiegand S."/>
            <person name="Jogler M."/>
            <person name="Boedeker C."/>
            <person name="Pinto D."/>
            <person name="Vollmers J."/>
            <person name="Rivas-Marin E."/>
            <person name="Kohn T."/>
            <person name="Peeters S.H."/>
            <person name="Heuer A."/>
            <person name="Rast P."/>
            <person name="Oberbeckmann S."/>
            <person name="Bunk B."/>
            <person name="Jeske O."/>
            <person name="Meyerdierks A."/>
            <person name="Storesund J.E."/>
            <person name="Kallscheuer N."/>
            <person name="Luecker S."/>
            <person name="Lage O.M."/>
            <person name="Pohl T."/>
            <person name="Merkel B.J."/>
            <person name="Hornburger P."/>
            <person name="Mueller R.-W."/>
            <person name="Bruemmer F."/>
            <person name="Labrenz M."/>
            <person name="Spormann A.M."/>
            <person name="Op den Camp H."/>
            <person name="Overmann J."/>
            <person name="Amann R."/>
            <person name="Jetten M.S.M."/>
            <person name="Mascher T."/>
            <person name="Medema M.H."/>
            <person name="Devos D.P."/>
            <person name="Kaster A.-K."/>
            <person name="Ovreas L."/>
            <person name="Rohde M."/>
            <person name="Galperin M.Y."/>
            <person name="Jogler C."/>
        </authorList>
    </citation>
    <scope>NUCLEOTIDE SEQUENCE [LARGE SCALE GENOMIC DNA]</scope>
    <source>
        <strain evidence="2 3">V202</strain>
    </source>
</reference>
<keyword evidence="1" id="KW-1133">Transmembrane helix</keyword>
<dbReference type="Proteomes" id="UP000318384">
    <property type="component" value="Chromosome"/>
</dbReference>
<accession>A0A517WTZ6</accession>
<gene>
    <name evidence="2" type="ORF">V202x_20710</name>
</gene>
<dbReference type="EMBL" id="CP037422">
    <property type="protein sequence ID" value="QDU08701.1"/>
    <property type="molecule type" value="Genomic_DNA"/>
</dbReference>
<dbReference type="Pfam" id="PF20475">
    <property type="entry name" value="DUF6717"/>
    <property type="match status" value="1"/>
</dbReference>
<keyword evidence="1" id="KW-0812">Transmembrane</keyword>
<dbReference type="RefSeq" id="WP_197993318.1">
    <property type="nucleotide sequence ID" value="NZ_CP037422.1"/>
</dbReference>
<evidence type="ECO:0000313" key="3">
    <source>
        <dbReference type="Proteomes" id="UP000318384"/>
    </source>
</evidence>
<dbReference type="AlphaFoldDB" id="A0A517WTZ6"/>
<evidence type="ECO:0000256" key="1">
    <source>
        <dbReference type="SAM" id="Phobius"/>
    </source>
</evidence>
<keyword evidence="1" id="KW-0472">Membrane</keyword>
<organism evidence="2 3">
    <name type="scientific">Gimesia aquarii</name>
    <dbReference type="NCBI Taxonomy" id="2527964"/>
    <lineage>
        <taxon>Bacteria</taxon>
        <taxon>Pseudomonadati</taxon>
        <taxon>Planctomycetota</taxon>
        <taxon>Planctomycetia</taxon>
        <taxon>Planctomycetales</taxon>
        <taxon>Planctomycetaceae</taxon>
        <taxon>Gimesia</taxon>
    </lineage>
</organism>
<dbReference type="InterPro" id="IPR046562">
    <property type="entry name" value="DUF6717"/>
</dbReference>
<keyword evidence="3" id="KW-1185">Reference proteome</keyword>
<name>A0A517WTZ6_9PLAN</name>
<feature type="transmembrane region" description="Helical" evidence="1">
    <location>
        <begin position="21"/>
        <end position="39"/>
    </location>
</feature>
<proteinExistence type="predicted"/>